<comment type="similarity">
    <text evidence="2">Belongs to the thioredoxin family. DsbA subfamily.</text>
</comment>
<evidence type="ECO:0000256" key="5">
    <source>
        <dbReference type="ARBA" id="ARBA00022764"/>
    </source>
</evidence>
<dbReference type="EMBL" id="JAUYVH010000014">
    <property type="protein sequence ID" value="MDQ9171986.1"/>
    <property type="molecule type" value="Genomic_DNA"/>
</dbReference>
<dbReference type="RefSeq" id="WP_338437969.1">
    <property type="nucleotide sequence ID" value="NZ_JAUYVH010000014.1"/>
</dbReference>
<dbReference type="InterPro" id="IPR013766">
    <property type="entry name" value="Thioredoxin_domain"/>
</dbReference>
<evidence type="ECO:0000256" key="2">
    <source>
        <dbReference type="ARBA" id="ARBA00005791"/>
    </source>
</evidence>
<keyword evidence="11" id="KW-1185">Reference proteome</keyword>
<keyword evidence="4 8" id="KW-0732">Signal</keyword>
<feature type="signal peptide" evidence="8">
    <location>
        <begin position="1"/>
        <end position="22"/>
    </location>
</feature>
<feature type="domain" description="Thioredoxin" evidence="9">
    <location>
        <begin position="11"/>
        <end position="168"/>
    </location>
</feature>
<dbReference type="InterPro" id="IPR036249">
    <property type="entry name" value="Thioredoxin-like_sf"/>
</dbReference>
<dbReference type="InterPro" id="IPR023205">
    <property type="entry name" value="DsbA/DsbL"/>
</dbReference>
<keyword evidence="7" id="KW-0676">Redox-active center</keyword>
<feature type="chain" id="PRO_5047336148" description="Thiol:disulfide interchange protein DsbA" evidence="8">
    <location>
        <begin position="23"/>
        <end position="235"/>
    </location>
</feature>
<evidence type="ECO:0000256" key="3">
    <source>
        <dbReference type="ARBA" id="ARBA00013831"/>
    </source>
</evidence>
<evidence type="ECO:0000256" key="6">
    <source>
        <dbReference type="ARBA" id="ARBA00023157"/>
    </source>
</evidence>
<dbReference type="PANTHER" id="PTHR35891:SF3">
    <property type="entry name" value="THIOL:DISULFIDE INTERCHANGE PROTEIN DSBL"/>
    <property type="match status" value="1"/>
</dbReference>
<organism evidence="10 11">
    <name type="scientific">Keguizhuia sedimenti</name>
    <dbReference type="NCBI Taxonomy" id="3064264"/>
    <lineage>
        <taxon>Bacteria</taxon>
        <taxon>Pseudomonadati</taxon>
        <taxon>Pseudomonadota</taxon>
        <taxon>Betaproteobacteria</taxon>
        <taxon>Burkholderiales</taxon>
        <taxon>Oxalobacteraceae</taxon>
        <taxon>Keguizhuia</taxon>
    </lineage>
</organism>
<evidence type="ECO:0000313" key="11">
    <source>
        <dbReference type="Proteomes" id="UP001225596"/>
    </source>
</evidence>
<reference evidence="10 11" key="1">
    <citation type="submission" date="2023-08" db="EMBL/GenBank/DDBJ databases">
        <title>Oxalobacteraceae gen .nov., isolated from river sludge outside the plant.</title>
        <authorList>
            <person name="Zhao S.Y."/>
        </authorList>
    </citation>
    <scope>NUCLEOTIDE SEQUENCE [LARGE SCALE GENOMIC DNA]</scope>
    <source>
        <strain evidence="10 11">R-40</strain>
    </source>
</reference>
<dbReference type="Proteomes" id="UP001225596">
    <property type="component" value="Unassembled WGS sequence"/>
</dbReference>
<proteinExistence type="inferred from homology"/>
<keyword evidence="5" id="KW-0574">Periplasm</keyword>
<name>A0ABU1BSJ3_9BURK</name>
<dbReference type="PROSITE" id="PS51352">
    <property type="entry name" value="THIOREDOXIN_2"/>
    <property type="match status" value="1"/>
</dbReference>
<evidence type="ECO:0000313" key="10">
    <source>
        <dbReference type="EMBL" id="MDQ9171986.1"/>
    </source>
</evidence>
<keyword evidence="6" id="KW-1015">Disulfide bond</keyword>
<evidence type="ECO:0000256" key="7">
    <source>
        <dbReference type="ARBA" id="ARBA00023284"/>
    </source>
</evidence>
<dbReference type="SUPFAM" id="SSF52833">
    <property type="entry name" value="Thioredoxin-like"/>
    <property type="match status" value="1"/>
</dbReference>
<accession>A0ABU1BSJ3</accession>
<comment type="subcellular location">
    <subcellularLocation>
        <location evidence="1">Periplasm</location>
    </subcellularLocation>
</comment>
<comment type="caution">
    <text evidence="10">The sequence shown here is derived from an EMBL/GenBank/DDBJ whole genome shotgun (WGS) entry which is preliminary data.</text>
</comment>
<evidence type="ECO:0000259" key="9">
    <source>
        <dbReference type="PROSITE" id="PS51352"/>
    </source>
</evidence>
<dbReference type="PANTHER" id="PTHR35891">
    <property type="entry name" value="THIOL:DISULFIDE INTERCHANGE PROTEIN DSBA"/>
    <property type="match status" value="1"/>
</dbReference>
<dbReference type="Pfam" id="PF01323">
    <property type="entry name" value="DSBA"/>
    <property type="match status" value="1"/>
</dbReference>
<dbReference type="InterPro" id="IPR050824">
    <property type="entry name" value="Thiol_disulfide_DsbA"/>
</dbReference>
<evidence type="ECO:0000256" key="1">
    <source>
        <dbReference type="ARBA" id="ARBA00004418"/>
    </source>
</evidence>
<evidence type="ECO:0000256" key="8">
    <source>
        <dbReference type="SAM" id="SignalP"/>
    </source>
</evidence>
<sequence>MRLFQQLLVAVSLGFLAVTAGASPSNPVNGTDYRTLEQAQPTEAGKRVEVTEFFWYSCPHCHAFEAPLMEWVKKQGDAIVFKRVPVAFRDSFVPEQKLYYTLEAMGKVDELHKKVFDAIHVNRQMLNTDAAIADFIEKQGVDRNKFAELYNSFSVQSKVRRAIQLQNAYRIDGVPIVAIGGRYLTAPSMMGASLGRQPEATLTSAALQVMNWLVVKAGKEQVGQAAAGASAEVKK</sequence>
<protein>
    <recommendedName>
        <fullName evidence="3">Thiol:disulfide interchange protein DsbA</fullName>
    </recommendedName>
</protein>
<dbReference type="CDD" id="cd03019">
    <property type="entry name" value="DsbA_DsbA"/>
    <property type="match status" value="1"/>
</dbReference>
<dbReference type="InterPro" id="IPR001853">
    <property type="entry name" value="DSBA-like_thioredoxin_dom"/>
</dbReference>
<evidence type="ECO:0000256" key="4">
    <source>
        <dbReference type="ARBA" id="ARBA00022729"/>
    </source>
</evidence>
<gene>
    <name evidence="10" type="ORF">Q8A64_16345</name>
</gene>
<dbReference type="Gene3D" id="3.40.30.10">
    <property type="entry name" value="Glutaredoxin"/>
    <property type="match status" value="1"/>
</dbReference>